<organism evidence="1">
    <name type="scientific">Eiseniibacteriota bacterium</name>
    <dbReference type="NCBI Taxonomy" id="2212470"/>
    <lineage>
        <taxon>Bacteria</taxon>
        <taxon>Candidatus Eiseniibacteriota</taxon>
    </lineage>
</organism>
<gene>
    <name evidence="1" type="ORF">ENR23_08495</name>
</gene>
<comment type="caution">
    <text evidence="1">The sequence shown here is derived from an EMBL/GenBank/DDBJ whole genome shotgun (WGS) entry which is preliminary data.</text>
</comment>
<reference evidence="1" key="1">
    <citation type="journal article" date="2020" name="mSystems">
        <title>Genome- and Community-Level Interaction Insights into Carbon Utilization and Element Cycling Functions of Hydrothermarchaeota in Hydrothermal Sediment.</title>
        <authorList>
            <person name="Zhou Z."/>
            <person name="Liu Y."/>
            <person name="Xu W."/>
            <person name="Pan J."/>
            <person name="Luo Z.H."/>
            <person name="Li M."/>
        </authorList>
    </citation>
    <scope>NUCLEOTIDE SEQUENCE [LARGE SCALE GENOMIC DNA]</scope>
    <source>
        <strain evidence="1">SpSt-381</strain>
    </source>
</reference>
<proteinExistence type="predicted"/>
<sequence>MTRFARLVALAWALPATLAGLAFALPALALGARAARAGGALAVLGHPWMRRRCAITLGHVVCYGRGCGPATSLAPGVTLADHERQHVRQAERLGPLYLPAHLAFGLWAVLRNGRWHGAANRLERGPLAVPPRPWP</sequence>
<protein>
    <submittedName>
        <fullName evidence="1">Signal peptide prediction</fullName>
    </submittedName>
</protein>
<evidence type="ECO:0000313" key="1">
    <source>
        <dbReference type="EMBL" id="HGZ43449.1"/>
    </source>
</evidence>
<accession>A0A832I2B7</accession>
<name>A0A832I2B7_UNCEI</name>
<dbReference type="EMBL" id="DSQF01000018">
    <property type="protein sequence ID" value="HGZ43449.1"/>
    <property type="molecule type" value="Genomic_DNA"/>
</dbReference>
<dbReference type="AlphaFoldDB" id="A0A832I2B7"/>